<feature type="transmembrane region" description="Helical" evidence="2">
    <location>
        <begin position="517"/>
        <end position="539"/>
    </location>
</feature>
<feature type="chain" id="PRO_5021278363" description="EGF-like domain-containing protein" evidence="3">
    <location>
        <begin position="22"/>
        <end position="559"/>
    </location>
</feature>
<dbReference type="AlphaFoldDB" id="A0A504YVB6"/>
<evidence type="ECO:0000313" key="5">
    <source>
        <dbReference type="EMBL" id="TPP64579.1"/>
    </source>
</evidence>
<protein>
    <recommendedName>
        <fullName evidence="4">EGF-like domain-containing protein</fullName>
    </recommendedName>
</protein>
<keyword evidence="2" id="KW-0812">Transmembrane</keyword>
<sequence length="559" mass="63568">MRNYFLLFSLLLLVCEDSGELLVPWFTYFQTPNKPKLIPITKSEAGRNYLRGFQRGLYGTILFPASNDHTSTSDNMYTFWFEYFKTKTIPGSSIERDFMDFIDFTKNYFCKTDRNTPWTCCTLTPQHPDCGMLPAPAMEVANLFSDPKEGLPLVFLYHWCVRAWVGTKNPNAEKNLKKDALEFCPNPCHGTPCRSIKAAANVTECEVLGPFEDDFKCQCERGYEWDQHLSVCTPRNPCLDELYPPCVLDNTIQCIAGEDREVHCICKAEFMGPDCSLPRDACVERVNKSEPNGNENCRVRFGNRCNPIFGTDYYTCHCLYGYVPLLTTTESNCFGRYDPCKAEHFGGAVKQNNTEVDVQQLEEDPLGSTMNRAFVIHRSLTCLNGGQCLSSPDLTRAVCVCRQSSQGVVLFTGLNCETAVGVWSTWSVVSPCFPKDCGRTRYNWRRRKCLNTSSSKDMVNLSEVPPEVYSTISPIYKPSTICPGTSEEVLSCDMMEPCATLRLSGRIREEIFDYSSLFYFGYITIAEVIFSCLVWYVFANPTRAFLYARKHKKPAKRVR</sequence>
<dbReference type="STRING" id="46835.A0A504YVB6"/>
<comment type="caution">
    <text evidence="5">The sequence shown here is derived from an EMBL/GenBank/DDBJ whole genome shotgun (WGS) entry which is preliminary data.</text>
</comment>
<dbReference type="InterPro" id="IPR000742">
    <property type="entry name" value="EGF"/>
</dbReference>
<evidence type="ECO:0000313" key="6">
    <source>
        <dbReference type="Proteomes" id="UP000316759"/>
    </source>
</evidence>
<keyword evidence="2" id="KW-1133">Transmembrane helix</keyword>
<dbReference type="EMBL" id="SUNJ01004249">
    <property type="protein sequence ID" value="TPP64579.1"/>
    <property type="molecule type" value="Genomic_DNA"/>
</dbReference>
<dbReference type="PROSITE" id="PS50026">
    <property type="entry name" value="EGF_3"/>
    <property type="match status" value="1"/>
</dbReference>
<evidence type="ECO:0000259" key="4">
    <source>
        <dbReference type="PROSITE" id="PS50026"/>
    </source>
</evidence>
<dbReference type="OrthoDB" id="6130531at2759"/>
<proteinExistence type="predicted"/>
<dbReference type="PROSITE" id="PS00022">
    <property type="entry name" value="EGF_1"/>
    <property type="match status" value="1"/>
</dbReference>
<organism evidence="5 6">
    <name type="scientific">Fasciola gigantica</name>
    <name type="common">Giant liver fluke</name>
    <dbReference type="NCBI Taxonomy" id="46835"/>
    <lineage>
        <taxon>Eukaryota</taxon>
        <taxon>Metazoa</taxon>
        <taxon>Spiralia</taxon>
        <taxon>Lophotrochozoa</taxon>
        <taxon>Platyhelminthes</taxon>
        <taxon>Trematoda</taxon>
        <taxon>Digenea</taxon>
        <taxon>Plagiorchiida</taxon>
        <taxon>Echinostomata</taxon>
        <taxon>Echinostomatoidea</taxon>
        <taxon>Fasciolidae</taxon>
        <taxon>Fasciola</taxon>
    </lineage>
</organism>
<comment type="caution">
    <text evidence="1">Lacks conserved residue(s) required for the propagation of feature annotation.</text>
</comment>
<dbReference type="Gene3D" id="2.10.25.10">
    <property type="entry name" value="Laminin"/>
    <property type="match status" value="1"/>
</dbReference>
<keyword evidence="1" id="KW-1015">Disulfide bond</keyword>
<feature type="signal peptide" evidence="3">
    <location>
        <begin position="1"/>
        <end position="21"/>
    </location>
</feature>
<accession>A0A504YVB6</accession>
<dbReference type="Proteomes" id="UP000316759">
    <property type="component" value="Unassembled WGS sequence"/>
</dbReference>
<keyword evidence="6" id="KW-1185">Reference proteome</keyword>
<name>A0A504YVB6_FASGI</name>
<evidence type="ECO:0000256" key="2">
    <source>
        <dbReference type="SAM" id="Phobius"/>
    </source>
</evidence>
<keyword evidence="2" id="KW-0472">Membrane</keyword>
<keyword evidence="1" id="KW-0245">EGF-like domain</keyword>
<feature type="disulfide bond" evidence="1">
    <location>
        <begin position="382"/>
        <end position="399"/>
    </location>
</feature>
<evidence type="ECO:0000256" key="1">
    <source>
        <dbReference type="PROSITE-ProRule" id="PRU00076"/>
    </source>
</evidence>
<keyword evidence="3" id="KW-0732">Signal</keyword>
<gene>
    <name evidence="5" type="ORF">FGIG_00653</name>
</gene>
<feature type="domain" description="EGF-like" evidence="4">
    <location>
        <begin position="374"/>
        <end position="417"/>
    </location>
</feature>
<reference evidence="5 6" key="1">
    <citation type="submission" date="2019-04" db="EMBL/GenBank/DDBJ databases">
        <title>Annotation for the trematode Fasciola gigantica.</title>
        <authorList>
            <person name="Choi Y.-J."/>
        </authorList>
    </citation>
    <scope>NUCLEOTIDE SEQUENCE [LARGE SCALE GENOMIC DNA]</scope>
    <source>
        <strain evidence="5">Uganda_cow_1</strain>
    </source>
</reference>
<evidence type="ECO:0000256" key="3">
    <source>
        <dbReference type="SAM" id="SignalP"/>
    </source>
</evidence>